<dbReference type="EMBL" id="AP022557">
    <property type="protein sequence ID" value="BBW97003.1"/>
    <property type="molecule type" value="Genomic_DNA"/>
</dbReference>
<proteinExistence type="predicted"/>
<name>A0A679FM36_9BACL</name>
<evidence type="ECO:0008006" key="3">
    <source>
        <dbReference type="Google" id="ProtNLM"/>
    </source>
</evidence>
<dbReference type="NCBIfam" id="TIGR01741">
    <property type="entry name" value="staph_tand_hypo"/>
    <property type="match status" value="1"/>
</dbReference>
<evidence type="ECO:0000313" key="2">
    <source>
        <dbReference type="Proteomes" id="UP000501421"/>
    </source>
</evidence>
<evidence type="ECO:0000313" key="1">
    <source>
        <dbReference type="EMBL" id="BBW97003.1"/>
    </source>
</evidence>
<organism evidence="1 2">
    <name type="scientific">Geobacillus subterraneus</name>
    <dbReference type="NCBI Taxonomy" id="129338"/>
    <lineage>
        <taxon>Bacteria</taxon>
        <taxon>Bacillati</taxon>
        <taxon>Bacillota</taxon>
        <taxon>Bacilli</taxon>
        <taxon>Bacillales</taxon>
        <taxon>Anoxybacillaceae</taxon>
        <taxon>Geobacillus</taxon>
    </lineage>
</organism>
<accession>A0A679FM36</accession>
<dbReference type="InterPro" id="IPR036170">
    <property type="entry name" value="YezG-like_sf"/>
</dbReference>
<gene>
    <name evidence="1" type="ORF">GsuE55_18360</name>
</gene>
<dbReference type="Proteomes" id="UP000501421">
    <property type="component" value="Chromosome"/>
</dbReference>
<dbReference type="AlphaFoldDB" id="A0A679FM36"/>
<dbReference type="RefSeq" id="WP_033843355.1">
    <property type="nucleotide sequence ID" value="NZ_AP022557.1"/>
</dbReference>
<protein>
    <recommendedName>
        <fullName evidence="3">Cytoplasmic protein</fullName>
    </recommendedName>
</protein>
<keyword evidence="2" id="KW-1185">Reference proteome</keyword>
<dbReference type="Gene3D" id="3.30.500.20">
    <property type="entry name" value="BH3703-like domains"/>
    <property type="match status" value="1"/>
</dbReference>
<dbReference type="Pfam" id="PF04634">
    <property type="entry name" value="YezG-like"/>
    <property type="match status" value="1"/>
</dbReference>
<reference evidence="2" key="1">
    <citation type="journal article" date="2020" name="Microbiol. Resour. Announc.">
        <title>Complete Genome Sequence of Geobacillus sp. Strain E55-1, Isolated from Mine Geyser in Japan.</title>
        <authorList>
            <person name="Miyazaki K."/>
            <person name="Hase E."/>
            <person name="Tokito N."/>
        </authorList>
    </citation>
    <scope>NUCLEOTIDE SEQUENCE [LARGE SCALE GENOMIC DNA]</scope>
    <source>
        <strain evidence="2">E55-1</strain>
    </source>
</reference>
<sequence>METYKMEYIYQQIADLLVNMIPEAWRKILLYAEFREGYKKIFFYYYPEKEGEPVYSLDITDLFNVDENEFDRLENELYSCFSRLREEFKEQEQESWTNLTYILDNTGRMKIHYGYDDLSEMSPVEKQEKWENEYLN</sequence>
<dbReference type="SUPFAM" id="SSF160424">
    <property type="entry name" value="BH3703-like"/>
    <property type="match status" value="1"/>
</dbReference>
<dbReference type="InterPro" id="IPR006728">
    <property type="entry name" value="YezG-like"/>
</dbReference>